<comment type="caution">
    <text evidence="1">The sequence shown here is derived from an EMBL/GenBank/DDBJ whole genome shotgun (WGS) entry which is preliminary data.</text>
</comment>
<sequence length="27" mass="3270">TVDEETIRNYIANQLNDEKEDIFKIEE</sequence>
<dbReference type="Proteomes" id="UP000295632">
    <property type="component" value="Unassembled WGS sequence"/>
</dbReference>
<protein>
    <submittedName>
        <fullName evidence="1">Uncharacterized protein</fullName>
    </submittedName>
</protein>
<organism evidence="1 2">
    <name type="scientific">Aureibacillus halotolerans</name>
    <dbReference type="NCBI Taxonomy" id="1508390"/>
    <lineage>
        <taxon>Bacteria</taxon>
        <taxon>Bacillati</taxon>
        <taxon>Bacillota</taxon>
        <taxon>Bacilli</taxon>
        <taxon>Bacillales</taxon>
        <taxon>Bacillaceae</taxon>
        <taxon>Aureibacillus</taxon>
    </lineage>
</organism>
<name>A0A4R6TLV5_9BACI</name>
<evidence type="ECO:0000313" key="2">
    <source>
        <dbReference type="Proteomes" id="UP000295632"/>
    </source>
</evidence>
<dbReference type="EMBL" id="SNYJ01000032">
    <property type="protein sequence ID" value="TDQ32155.1"/>
    <property type="molecule type" value="Genomic_DNA"/>
</dbReference>
<accession>A0A4R6TLV5</accession>
<gene>
    <name evidence="1" type="ORF">EV213_1321</name>
</gene>
<feature type="non-terminal residue" evidence="1">
    <location>
        <position position="1"/>
    </location>
</feature>
<evidence type="ECO:0000313" key="1">
    <source>
        <dbReference type="EMBL" id="TDQ32155.1"/>
    </source>
</evidence>
<reference evidence="1 2" key="1">
    <citation type="submission" date="2019-03" db="EMBL/GenBank/DDBJ databases">
        <title>Genomic Encyclopedia of Type Strains, Phase IV (KMG-IV): sequencing the most valuable type-strain genomes for metagenomic binning, comparative biology and taxonomic classification.</title>
        <authorList>
            <person name="Goeker M."/>
        </authorList>
    </citation>
    <scope>NUCLEOTIDE SEQUENCE [LARGE SCALE GENOMIC DNA]</scope>
    <source>
        <strain evidence="1 2">DSM 28697</strain>
    </source>
</reference>
<dbReference type="AlphaFoldDB" id="A0A4R6TLV5"/>
<keyword evidence="2" id="KW-1185">Reference proteome</keyword>
<proteinExistence type="predicted"/>